<sequence>MRVELPGGVALGPGKAALLEAIGEAGSIAAAGRRLRMSYKRAWGLVEALNADFPTPLVESSRGGAAQGGAHLTERGEAVLARYRAMEAKAVAAIAADLAALADLARRDVSHGT</sequence>
<dbReference type="Proteomes" id="UP001163223">
    <property type="component" value="Chromosome"/>
</dbReference>
<organism evidence="1 2">
    <name type="scientific">Antarcticirhabdus aurantiaca</name>
    <dbReference type="NCBI Taxonomy" id="2606717"/>
    <lineage>
        <taxon>Bacteria</taxon>
        <taxon>Pseudomonadati</taxon>
        <taxon>Pseudomonadota</taxon>
        <taxon>Alphaproteobacteria</taxon>
        <taxon>Hyphomicrobiales</taxon>
        <taxon>Aurantimonadaceae</taxon>
        <taxon>Antarcticirhabdus</taxon>
    </lineage>
</organism>
<keyword evidence="2" id="KW-1185">Reference proteome</keyword>
<evidence type="ECO:0000313" key="1">
    <source>
        <dbReference type="EMBL" id="WAJ31390.1"/>
    </source>
</evidence>
<proteinExistence type="predicted"/>
<evidence type="ECO:0000313" key="2">
    <source>
        <dbReference type="Proteomes" id="UP001163223"/>
    </source>
</evidence>
<name>A0ACD4NWD9_9HYPH</name>
<gene>
    <name evidence="1" type="ORF">OXU80_07415</name>
</gene>
<accession>A0ACD4NWD9</accession>
<dbReference type="EMBL" id="CP113520">
    <property type="protein sequence ID" value="WAJ31390.1"/>
    <property type="molecule type" value="Genomic_DNA"/>
</dbReference>
<protein>
    <submittedName>
        <fullName evidence="1">LysR family transcriptional regulator</fullName>
    </submittedName>
</protein>
<reference evidence="1" key="1">
    <citation type="submission" date="2022-11" db="EMBL/GenBank/DDBJ databases">
        <title>beta-Carotene-producing bacterium, Jeongeuplla avenae sp. nov., alleviates the salt stress of Arabidopsis seedlings.</title>
        <authorList>
            <person name="Jiang L."/>
            <person name="Lee J."/>
        </authorList>
    </citation>
    <scope>NUCLEOTIDE SEQUENCE</scope>
    <source>
        <strain evidence="1">DY_R2A_6</strain>
    </source>
</reference>